<dbReference type="Proteomes" id="UP000030651">
    <property type="component" value="Unassembled WGS sequence"/>
</dbReference>
<keyword evidence="2" id="KW-1185">Reference proteome</keyword>
<protein>
    <submittedName>
        <fullName evidence="1">Uncharacterized protein</fullName>
    </submittedName>
</protein>
<dbReference type="KEGG" id="pfy:PFICI_13100"/>
<dbReference type="EMBL" id="KI912119">
    <property type="protein sequence ID" value="ETS74616.1"/>
    <property type="molecule type" value="Genomic_DNA"/>
</dbReference>
<evidence type="ECO:0000313" key="2">
    <source>
        <dbReference type="Proteomes" id="UP000030651"/>
    </source>
</evidence>
<accession>W3WP76</accession>
<proteinExistence type="predicted"/>
<reference evidence="2" key="1">
    <citation type="journal article" date="2015" name="BMC Genomics">
        <title>Genomic and transcriptomic analysis of the endophytic fungus Pestalotiopsis fici reveals its lifestyle and high potential for synthesis of natural products.</title>
        <authorList>
            <person name="Wang X."/>
            <person name="Zhang X."/>
            <person name="Liu L."/>
            <person name="Xiang M."/>
            <person name="Wang W."/>
            <person name="Sun X."/>
            <person name="Che Y."/>
            <person name="Guo L."/>
            <person name="Liu G."/>
            <person name="Guo L."/>
            <person name="Wang C."/>
            <person name="Yin W.B."/>
            <person name="Stadler M."/>
            <person name="Zhang X."/>
            <person name="Liu X."/>
        </authorList>
    </citation>
    <scope>NUCLEOTIDE SEQUENCE [LARGE SCALE GENOMIC DNA]</scope>
    <source>
        <strain evidence="2">W106-1 / CGMCC3.15140</strain>
    </source>
</reference>
<organism evidence="1 2">
    <name type="scientific">Pestalotiopsis fici (strain W106-1 / CGMCC3.15140)</name>
    <dbReference type="NCBI Taxonomy" id="1229662"/>
    <lineage>
        <taxon>Eukaryota</taxon>
        <taxon>Fungi</taxon>
        <taxon>Dikarya</taxon>
        <taxon>Ascomycota</taxon>
        <taxon>Pezizomycotina</taxon>
        <taxon>Sordariomycetes</taxon>
        <taxon>Xylariomycetidae</taxon>
        <taxon>Amphisphaeriales</taxon>
        <taxon>Sporocadaceae</taxon>
        <taxon>Pestalotiopsis</taxon>
    </lineage>
</organism>
<dbReference type="RefSeq" id="XP_007839872.1">
    <property type="nucleotide sequence ID" value="XM_007841681.1"/>
</dbReference>
<name>W3WP76_PESFW</name>
<dbReference type="HOGENOM" id="CLU_2360410_0_0_1"/>
<dbReference type="GeneID" id="19278113"/>
<gene>
    <name evidence="1" type="ORF">PFICI_13100</name>
</gene>
<sequence length="96" mass="9949">MAPMSLPESVEGDDVDVGVAIKVTVEAAGPNNDVDEDVGKDVGEDTGLEAESDATAVVWVLPLEEVSPTSKEIPVNGAETVVKIAKKQREGCILAC</sequence>
<dbReference type="InParanoid" id="W3WP76"/>
<evidence type="ECO:0000313" key="1">
    <source>
        <dbReference type="EMBL" id="ETS74616.1"/>
    </source>
</evidence>
<dbReference type="AlphaFoldDB" id="W3WP76"/>